<dbReference type="VEuPathDB" id="TriTrypDB:TEOVI_000113600"/>
<gene>
    <name evidence="5" type="ORF">TEOVI_000113600</name>
</gene>
<dbReference type="PANTHER" id="PTHR23077">
    <property type="entry name" value="AAA-FAMILY ATPASE"/>
    <property type="match status" value="1"/>
</dbReference>
<proteinExistence type="predicted"/>
<dbReference type="InterPro" id="IPR003593">
    <property type="entry name" value="AAA+_ATPase"/>
</dbReference>
<dbReference type="PANTHER" id="PTHR23077:SF117">
    <property type="entry name" value="AAA+ ATPASE DOMAIN-CONTAINING PROTEIN"/>
    <property type="match status" value="1"/>
</dbReference>
<dbReference type="InterPro" id="IPR003959">
    <property type="entry name" value="ATPase_AAA_core"/>
</dbReference>
<dbReference type="SUPFAM" id="SSF52540">
    <property type="entry name" value="P-loop containing nucleoside triphosphate hydrolases"/>
    <property type="match status" value="1"/>
</dbReference>
<evidence type="ECO:0000313" key="6">
    <source>
        <dbReference type="Proteomes" id="UP000195570"/>
    </source>
</evidence>
<dbReference type="Gene3D" id="1.10.8.60">
    <property type="match status" value="1"/>
</dbReference>
<dbReference type="Proteomes" id="UP000195570">
    <property type="component" value="Unassembled WGS sequence"/>
</dbReference>
<keyword evidence="3" id="KW-0175">Coiled coil</keyword>
<comment type="caution">
    <text evidence="5">The sequence shown here is derived from an EMBL/GenBank/DDBJ whole genome shotgun (WGS) entry which is preliminary data.</text>
</comment>
<dbReference type="RefSeq" id="XP_067080520.1">
    <property type="nucleotide sequence ID" value="XM_067224419.1"/>
</dbReference>
<name>A0A1G4IC45_TRYEQ</name>
<dbReference type="InterPro" id="IPR027417">
    <property type="entry name" value="P-loop_NTPase"/>
</dbReference>
<evidence type="ECO:0000256" key="3">
    <source>
        <dbReference type="ARBA" id="ARBA00023054"/>
    </source>
</evidence>
<dbReference type="EMBL" id="CZPT02001254">
    <property type="protein sequence ID" value="SCU69570.1"/>
    <property type="molecule type" value="Genomic_DNA"/>
</dbReference>
<evidence type="ECO:0000256" key="2">
    <source>
        <dbReference type="ARBA" id="ARBA00022840"/>
    </source>
</evidence>
<dbReference type="InterPro" id="IPR050168">
    <property type="entry name" value="AAA_ATPase_domain"/>
</dbReference>
<organism evidence="5 6">
    <name type="scientific">Trypanosoma equiperdum</name>
    <dbReference type="NCBI Taxonomy" id="5694"/>
    <lineage>
        <taxon>Eukaryota</taxon>
        <taxon>Discoba</taxon>
        <taxon>Euglenozoa</taxon>
        <taxon>Kinetoplastea</taxon>
        <taxon>Metakinetoplastina</taxon>
        <taxon>Trypanosomatida</taxon>
        <taxon>Trypanosomatidae</taxon>
        <taxon>Trypanosoma</taxon>
    </lineage>
</organism>
<sequence>MIRVPSRWPCSSSPVALVQVNDDFVAICGVVSSDEELASWELDCSITLNRQVAERVTAQDFSPAGTHEVCFIGPSKQTKRRFVEVPVHPGGGGDTLRVLTPLSTYEAKTVLLEGPRVSTPGFMERLFASLVGRYVVVDCDVMTQEGLQFRVKDAELKRGYRGLALVGSTARVKLNQRSAKYFWPSDVLVGLEEQAQELRTVMQAMLQSPGRWLGVSLHDSSGCEALTVVRKCVADANGTLVWWSPSSVYGQGGDYCASRLIVLCIPDMDEVFPSSDSSLAGLTVRLLRGSIDSLLNSGSSEKPALVLVGITKNEIIGVANSLFAAKISFEFPDVDKRAVLLAHVRGGDRMDHMSEAHTLVGLSRSEVLDAARRQPRSRGPLNKVLRWSDIGGLDDVKDRLHRALILPQLEPGLFARFGLTPPRGILLYGPPGCAKTSLVKALCSEGCFSFIYLDFAGLISAYVGESERILRDAFHRAARQAPCIVFFDEVDAIGGKRAMNSRDGDQARLLSTLLTEMDGFSSSNGVCFVGATNTPHQIDAALLRPGRFDYLVYVPLPPLGDRRRVLSLVLGNTTADLDKLARVTEGFSGADLPALATSVLLELLDGTDEGSASECLNDSEALTQLLVSRAGEFHKTSYDVAALERFNRDCSSDSGAV</sequence>
<dbReference type="GO" id="GO:0016887">
    <property type="term" value="F:ATP hydrolysis activity"/>
    <property type="evidence" value="ECO:0007669"/>
    <property type="project" value="InterPro"/>
</dbReference>
<dbReference type="FunFam" id="3.40.50.300:FF:001025">
    <property type="entry name" value="ATPase family, AAA domain-containing 2B"/>
    <property type="match status" value="1"/>
</dbReference>
<dbReference type="GeneID" id="92375076"/>
<evidence type="ECO:0000313" key="5">
    <source>
        <dbReference type="EMBL" id="SCU69570.1"/>
    </source>
</evidence>
<dbReference type="Gene3D" id="3.40.50.300">
    <property type="entry name" value="P-loop containing nucleotide triphosphate hydrolases"/>
    <property type="match status" value="1"/>
</dbReference>
<accession>A0A1G4IC45</accession>
<keyword evidence="2" id="KW-0067">ATP-binding</keyword>
<reference evidence="5" key="1">
    <citation type="submission" date="2016-09" db="EMBL/GenBank/DDBJ databases">
        <authorList>
            <person name="Hebert L."/>
            <person name="Moumen B."/>
        </authorList>
    </citation>
    <scope>NUCLEOTIDE SEQUENCE [LARGE SCALE GENOMIC DNA]</scope>
    <source>
        <strain evidence="5">OVI</strain>
    </source>
</reference>
<evidence type="ECO:0000256" key="1">
    <source>
        <dbReference type="ARBA" id="ARBA00022741"/>
    </source>
</evidence>
<dbReference type="GO" id="GO:0005524">
    <property type="term" value="F:ATP binding"/>
    <property type="evidence" value="ECO:0007669"/>
    <property type="project" value="UniProtKB-KW"/>
</dbReference>
<keyword evidence="6" id="KW-1185">Reference proteome</keyword>
<feature type="domain" description="AAA+ ATPase" evidence="4">
    <location>
        <begin position="421"/>
        <end position="558"/>
    </location>
</feature>
<dbReference type="SMART" id="SM00382">
    <property type="entry name" value="AAA"/>
    <property type="match status" value="1"/>
</dbReference>
<protein>
    <submittedName>
        <fullName evidence="5">ATPase, putative</fullName>
    </submittedName>
</protein>
<evidence type="ECO:0000259" key="4">
    <source>
        <dbReference type="SMART" id="SM00382"/>
    </source>
</evidence>
<dbReference type="AlphaFoldDB" id="A0A1G4IC45"/>
<keyword evidence="1" id="KW-0547">Nucleotide-binding</keyword>
<dbReference type="Pfam" id="PF00004">
    <property type="entry name" value="AAA"/>
    <property type="match status" value="1"/>
</dbReference>